<dbReference type="SUPFAM" id="SSF103359">
    <property type="entry name" value="Suppressor of Fused, N-terminal domain"/>
    <property type="match status" value="1"/>
</dbReference>
<reference evidence="2" key="1">
    <citation type="submission" date="2011-09" db="EMBL/GenBank/DDBJ databases">
        <title>The permanent draft genome of Mucilaginibacter paludis DSM 18603.</title>
        <authorList>
            <consortium name="US DOE Joint Genome Institute (JGI-PGF)"/>
            <person name="Lucas S."/>
            <person name="Han J."/>
            <person name="Lapidus A."/>
            <person name="Bruce D."/>
            <person name="Goodwin L."/>
            <person name="Pitluck S."/>
            <person name="Peters L."/>
            <person name="Kyrpides N."/>
            <person name="Mavromatis K."/>
            <person name="Ivanova N."/>
            <person name="Mikhailova N."/>
            <person name="Held B."/>
            <person name="Detter J.C."/>
            <person name="Tapia R."/>
            <person name="Han C."/>
            <person name="Land M."/>
            <person name="Hauser L."/>
            <person name="Markowitz V."/>
            <person name="Cheng J.-F."/>
            <person name="Hugenholtz P."/>
            <person name="Woyke T."/>
            <person name="Wu D."/>
            <person name="Tindall B."/>
            <person name="Brambilla E."/>
            <person name="Klenk H.-P."/>
            <person name="Eisen J.A."/>
        </authorList>
    </citation>
    <scope>NUCLEOTIDE SEQUENCE [LARGE SCALE GENOMIC DNA]</scope>
    <source>
        <strain evidence="2">DSM 18603</strain>
    </source>
</reference>
<feature type="domain" description="Suppressor of fused-like" evidence="1">
    <location>
        <begin position="84"/>
        <end position="250"/>
    </location>
</feature>
<dbReference type="GO" id="GO:0005737">
    <property type="term" value="C:cytoplasm"/>
    <property type="evidence" value="ECO:0007669"/>
    <property type="project" value="TreeGrafter"/>
</dbReference>
<evidence type="ECO:0000313" key="3">
    <source>
        <dbReference type="Proteomes" id="UP000002774"/>
    </source>
</evidence>
<dbReference type="EMBL" id="CM001403">
    <property type="protein sequence ID" value="EHQ26024.1"/>
    <property type="molecule type" value="Genomic_DNA"/>
</dbReference>
<dbReference type="PANTHER" id="PTHR10928:SF2">
    <property type="entry name" value="SUPPRESSOR OF FUSED HOMOLOG"/>
    <property type="match status" value="1"/>
</dbReference>
<dbReference type="InterPro" id="IPR020941">
    <property type="entry name" value="SUFU-like_domain"/>
</dbReference>
<protein>
    <submittedName>
        <fullName evidence="2">Suppressor of fused</fullName>
    </submittedName>
</protein>
<dbReference type="Proteomes" id="UP000002774">
    <property type="component" value="Chromosome"/>
</dbReference>
<organism evidence="2 3">
    <name type="scientific">Mucilaginibacter paludis DSM 18603</name>
    <dbReference type="NCBI Taxonomy" id="714943"/>
    <lineage>
        <taxon>Bacteria</taxon>
        <taxon>Pseudomonadati</taxon>
        <taxon>Bacteroidota</taxon>
        <taxon>Sphingobacteriia</taxon>
        <taxon>Sphingobacteriales</taxon>
        <taxon>Sphingobacteriaceae</taxon>
        <taxon>Mucilaginibacter</taxon>
    </lineage>
</organism>
<evidence type="ECO:0000259" key="1">
    <source>
        <dbReference type="Pfam" id="PF05076"/>
    </source>
</evidence>
<dbReference type="HOGENOM" id="CLU_101399_0_0_10"/>
<dbReference type="eggNOG" id="ENOG502Z7T1">
    <property type="taxonomic scope" value="Bacteria"/>
</dbReference>
<evidence type="ECO:0000313" key="2">
    <source>
        <dbReference type="EMBL" id="EHQ26024.1"/>
    </source>
</evidence>
<proteinExistence type="predicted"/>
<sequence>MVPFGLPGIRNERIRSKMRCFYNAGFITISKKMLNSFLKKRKYKKRYSENDFPGLDAISLKQKEIYGEQEPVHYATIVPYELGGEDPLWAVECYNSTRQDAHFHFMTIGFSNLFYDEDAIDDEYSGFGFEITFRHLPFNDDPEKPIWAVNFLQNIAKYVFESGKGFDDFHFMSANGPIRSETETDITAFTFVTDAEMGEINTPHGKVKFLQLFGITSQEYIDIKNKIYTAKELTERQKTNNPLLITDLTR</sequence>
<dbReference type="InterPro" id="IPR007768">
    <property type="entry name" value="Suppressor_of_fused"/>
</dbReference>
<dbReference type="InterPro" id="IPR037181">
    <property type="entry name" value="SUFU_N"/>
</dbReference>
<dbReference type="PANTHER" id="PTHR10928">
    <property type="entry name" value="SUPPRESSOR OF FUSED"/>
    <property type="match status" value="1"/>
</dbReference>
<keyword evidence="3" id="KW-1185">Reference proteome</keyword>
<dbReference type="AlphaFoldDB" id="H1YBR1"/>
<accession>H1YBR1</accession>
<name>H1YBR1_9SPHI</name>
<dbReference type="Pfam" id="PF05076">
    <property type="entry name" value="SUFU"/>
    <property type="match status" value="1"/>
</dbReference>
<gene>
    <name evidence="2" type="ORF">Mucpa_1875</name>
</gene>